<feature type="region of interest" description="Disordered" evidence="1">
    <location>
        <begin position="129"/>
        <end position="305"/>
    </location>
</feature>
<feature type="compositionally biased region" description="Polar residues" evidence="1">
    <location>
        <begin position="695"/>
        <end position="709"/>
    </location>
</feature>
<feature type="compositionally biased region" description="Polar residues" evidence="1">
    <location>
        <begin position="730"/>
        <end position="744"/>
    </location>
</feature>
<evidence type="ECO:0000313" key="3">
    <source>
        <dbReference type="Proteomes" id="UP000605846"/>
    </source>
</evidence>
<gene>
    <name evidence="2" type="ORF">EC973_000319</name>
</gene>
<feature type="region of interest" description="Disordered" evidence="1">
    <location>
        <begin position="369"/>
        <end position="789"/>
    </location>
</feature>
<feature type="compositionally biased region" description="Basic and acidic residues" evidence="1">
    <location>
        <begin position="576"/>
        <end position="600"/>
    </location>
</feature>
<dbReference type="EMBL" id="JABAYA010000101">
    <property type="protein sequence ID" value="KAF7725231.1"/>
    <property type="molecule type" value="Genomic_DNA"/>
</dbReference>
<feature type="compositionally biased region" description="Low complexity" evidence="1">
    <location>
        <begin position="278"/>
        <end position="295"/>
    </location>
</feature>
<feature type="compositionally biased region" description="Low complexity" evidence="1">
    <location>
        <begin position="717"/>
        <end position="729"/>
    </location>
</feature>
<feature type="compositionally biased region" description="Basic and acidic residues" evidence="1">
    <location>
        <begin position="449"/>
        <end position="474"/>
    </location>
</feature>
<feature type="compositionally biased region" description="Low complexity" evidence="1">
    <location>
        <begin position="202"/>
        <end position="211"/>
    </location>
</feature>
<feature type="compositionally biased region" description="Basic and acidic residues" evidence="1">
    <location>
        <begin position="381"/>
        <end position="392"/>
    </location>
</feature>
<keyword evidence="3" id="KW-1185">Reference proteome</keyword>
<accession>A0A8H7BJB7</accession>
<feature type="compositionally biased region" description="Low complexity" evidence="1">
    <location>
        <begin position="745"/>
        <end position="760"/>
    </location>
</feature>
<sequence>MEAAEQIRAVTEEKRTLLSKACDSTLAKLGERGLSTYNKKPLYVTFQQPTEILQNTVLHYLTFDRQQPWRPVTDRLMLDIKTNTVQSHVAPFVDYRVEITRDRPVYPSSRGLKLRSVDEILKDENFLRGEKRSGLTTQTSTHTRRPETAPAPEEPSAVQKLLAQMMTSRQECAARQKMTQQNEEPHKKPVQQQKSLPETSRKTPQTQTTAKKPTKKTSADLNTFKKPAPIGVQRTQAASNRTSSNAATPTSKLQSAQTKSTHPAQRTQNSTTRVTPNATTSTSKSQSATTKSSSQTRKKSKRSLKISEHPDVFLLRERLGQDHNSDPLLSRTIATLREKFGKKKSIRPRPVLRLHISLSSIRSVKRPADEELFNNKAQQRPRIDTQNEEARPRHAGKRPTVYTDDPRSKFNMPAAAIPKEFIRSMKIPKRPKPTAEKVPPATQSQAEAQSEKHRATPRSEPEKRSSTQSKHNDVELEEGETISGDEREEENRHTSRRVDDSHRHSSRRDSHRYSDDKITERQQKRREERDEDGRRHSSRRDSRHYSDDKLVERQTKRREDREEDSRRHASRRESRHHSDDKVSERQIKRRESERHDDDDRRRKRSRHREEERQDRNRTSSGNILSADERQDENRGFTTSSHSTATNANRRQEESRSSVPHTSTSSVADRRHNDKRPSTTYPNSSASSADKKQQQEHMSASYPNSNVQNADKQRAENRSSTTNSTHSSSNGDQKQNDGNRASAKTSNNSSSHVVKQSSASQNSATKADHVASEAEKASTTTTFPNPTAPNAESYDQLRVFSLMFQKLATAHKRRGDQADSEIKCILDHFHAFLNYILSFYFCDKLGMESSQKNWETLHPFGDVLRSKLRARKEMELYGLFLRMKALVYFHTFSRREATARQNIASLHGKEQTVDRQKIEDYSKDADRTFNEYEQAYSAFRESEKYLSFLDIQTKFPESFQRVCIKGEPGPGIVLGGEAGTTVGPMFPLTPYSRLHHACIMAKCILSEYTTVQKLNYHYITDTDDFM</sequence>
<name>A0A8H7BJB7_9FUNG</name>
<feature type="compositionally biased region" description="Basic and acidic residues" evidence="1">
    <location>
        <begin position="489"/>
        <end position="567"/>
    </location>
</feature>
<feature type="compositionally biased region" description="Polar residues" evidence="1">
    <location>
        <begin position="252"/>
        <end position="277"/>
    </location>
</feature>
<reference evidence="2" key="1">
    <citation type="submission" date="2020-01" db="EMBL/GenBank/DDBJ databases">
        <title>Genome Sequencing of Three Apophysomyces-Like Fungal Strains Confirms a Novel Fungal Genus in the Mucoromycota with divergent Burkholderia-like Endosymbiotic Bacteria.</title>
        <authorList>
            <person name="Stajich J.E."/>
            <person name="Macias A.M."/>
            <person name="Carter-House D."/>
            <person name="Lovett B."/>
            <person name="Kasson L.R."/>
            <person name="Berry K."/>
            <person name="Grigoriev I."/>
            <person name="Chang Y."/>
            <person name="Spatafora J."/>
            <person name="Kasson M.T."/>
        </authorList>
    </citation>
    <scope>NUCLEOTIDE SEQUENCE</scope>
    <source>
        <strain evidence="2">NRRL A-21654</strain>
    </source>
</reference>
<organism evidence="2 3">
    <name type="scientific">Apophysomyces ossiformis</name>
    <dbReference type="NCBI Taxonomy" id="679940"/>
    <lineage>
        <taxon>Eukaryota</taxon>
        <taxon>Fungi</taxon>
        <taxon>Fungi incertae sedis</taxon>
        <taxon>Mucoromycota</taxon>
        <taxon>Mucoromycotina</taxon>
        <taxon>Mucoromycetes</taxon>
        <taxon>Mucorales</taxon>
        <taxon>Mucorineae</taxon>
        <taxon>Mucoraceae</taxon>
        <taxon>Apophysomyces</taxon>
    </lineage>
</organism>
<feature type="compositionally biased region" description="Basic and acidic residues" evidence="1">
    <location>
        <begin position="765"/>
        <end position="775"/>
    </location>
</feature>
<dbReference type="OrthoDB" id="2275777at2759"/>
<dbReference type="AlphaFoldDB" id="A0A8H7BJB7"/>
<feature type="compositionally biased region" description="Basic and acidic residues" evidence="1">
    <location>
        <begin position="667"/>
        <end position="676"/>
    </location>
</feature>
<feature type="compositionally biased region" description="Low complexity" evidence="1">
    <location>
        <begin position="235"/>
        <end position="251"/>
    </location>
</feature>
<feature type="compositionally biased region" description="Low complexity" evidence="1">
    <location>
        <begin position="778"/>
        <end position="789"/>
    </location>
</feature>
<proteinExistence type="predicted"/>
<evidence type="ECO:0000313" key="2">
    <source>
        <dbReference type="EMBL" id="KAF7725231.1"/>
    </source>
</evidence>
<dbReference type="Proteomes" id="UP000605846">
    <property type="component" value="Unassembled WGS sequence"/>
</dbReference>
<protein>
    <submittedName>
        <fullName evidence="2">Uncharacterized protein</fullName>
    </submittedName>
</protein>
<evidence type="ECO:0000256" key="1">
    <source>
        <dbReference type="SAM" id="MobiDB-lite"/>
    </source>
</evidence>
<feature type="compositionally biased region" description="Low complexity" evidence="1">
    <location>
        <begin position="656"/>
        <end position="666"/>
    </location>
</feature>
<feature type="compositionally biased region" description="Basic and acidic residues" evidence="1">
    <location>
        <begin position="607"/>
        <end position="617"/>
    </location>
</feature>
<comment type="caution">
    <text evidence="2">The sequence shown here is derived from an EMBL/GenBank/DDBJ whole genome shotgun (WGS) entry which is preliminary data.</text>
</comment>
<feature type="compositionally biased region" description="Low complexity" evidence="1">
    <location>
        <begin position="637"/>
        <end position="648"/>
    </location>
</feature>